<keyword evidence="2" id="KW-1185">Reference proteome</keyword>
<reference evidence="1 2" key="1">
    <citation type="submission" date="2021-03" db="EMBL/GenBank/DDBJ databases">
        <title>Haloterrigena longa sp. nov. and Haloterrigena limicola sp. nov., extremely halophilic archaea isolated from a salt lake.</title>
        <authorList>
            <person name="Henglin C."/>
        </authorList>
    </citation>
    <scope>NUCLEOTIDE SEQUENCE [LARGE SCALE GENOMIC DNA]</scope>
    <source>
        <strain evidence="1 2">KZCA68</strain>
    </source>
</reference>
<proteinExistence type="predicted"/>
<protein>
    <submittedName>
        <fullName evidence="1">Uncharacterized protein</fullName>
    </submittedName>
</protein>
<dbReference type="Proteomes" id="UP000663203">
    <property type="component" value="Chromosome"/>
</dbReference>
<dbReference type="RefSeq" id="WP_207289398.1">
    <property type="nucleotide sequence ID" value="NZ_CP071462.1"/>
</dbReference>
<name>A0A8A2VHJ3_9EURY</name>
<gene>
    <name evidence="1" type="ORF">J0X25_02185</name>
</gene>
<dbReference type="GeneID" id="63186076"/>
<dbReference type="AlphaFoldDB" id="A0A8A2VHJ3"/>
<sequence length="119" mass="13337">MTQDDAKERCRIARMLAKGHINPAYVGDLNSLDVDLVAESNAPTDIEYQYFALLGPLNKEHETEYMTVGDILLEKKPGGQVIVKRNRKRIGEITAQGLHEAADLGDDLLSELWAEEQEK</sequence>
<evidence type="ECO:0000313" key="2">
    <source>
        <dbReference type="Proteomes" id="UP000663203"/>
    </source>
</evidence>
<evidence type="ECO:0000313" key="1">
    <source>
        <dbReference type="EMBL" id="QSW99792.1"/>
    </source>
</evidence>
<organism evidence="1 2">
    <name type="scientific">Haloterrigena alkaliphila</name>
    <dbReference type="NCBI Taxonomy" id="2816475"/>
    <lineage>
        <taxon>Archaea</taxon>
        <taxon>Methanobacteriati</taxon>
        <taxon>Methanobacteriota</taxon>
        <taxon>Stenosarchaea group</taxon>
        <taxon>Halobacteria</taxon>
        <taxon>Halobacteriales</taxon>
        <taxon>Natrialbaceae</taxon>
        <taxon>Haloterrigena</taxon>
    </lineage>
</organism>
<dbReference type="KEGG" id="hakz:J0X25_02185"/>
<accession>A0A8A2VHJ3</accession>
<dbReference type="EMBL" id="CP071462">
    <property type="protein sequence ID" value="QSW99792.1"/>
    <property type="molecule type" value="Genomic_DNA"/>
</dbReference>